<feature type="compositionally biased region" description="Basic and acidic residues" evidence="5">
    <location>
        <begin position="13"/>
        <end position="26"/>
    </location>
</feature>
<evidence type="ECO:0000256" key="5">
    <source>
        <dbReference type="SAM" id="MobiDB-lite"/>
    </source>
</evidence>
<dbReference type="PANTHER" id="PTHR12059">
    <property type="entry name" value="RIBOSOMAL PROTEIN L23-RELATED"/>
    <property type="match status" value="1"/>
</dbReference>
<evidence type="ECO:0000256" key="4">
    <source>
        <dbReference type="ARBA" id="ARBA00039977"/>
    </source>
</evidence>
<accession>A0A6A6U5Y4</accession>
<comment type="similarity">
    <text evidence="1">Belongs to the universal ribosomal protein uL23 family.</text>
</comment>
<dbReference type="Gene3D" id="3.30.70.330">
    <property type="match status" value="1"/>
</dbReference>
<evidence type="ECO:0000256" key="3">
    <source>
        <dbReference type="ARBA" id="ARBA00023274"/>
    </source>
</evidence>
<evidence type="ECO:0000313" key="6">
    <source>
        <dbReference type="EMBL" id="KAF2667695.1"/>
    </source>
</evidence>
<evidence type="ECO:0000256" key="1">
    <source>
        <dbReference type="ARBA" id="ARBA00006700"/>
    </source>
</evidence>
<keyword evidence="7" id="KW-1185">Reference proteome</keyword>
<evidence type="ECO:0000313" key="7">
    <source>
        <dbReference type="Proteomes" id="UP000799302"/>
    </source>
</evidence>
<dbReference type="InterPro" id="IPR012678">
    <property type="entry name" value="Ribosomal_uL23/eL15/eS24_sf"/>
</dbReference>
<feature type="region of interest" description="Disordered" evidence="5">
    <location>
        <begin position="1"/>
        <end position="80"/>
    </location>
</feature>
<evidence type="ECO:0000256" key="2">
    <source>
        <dbReference type="ARBA" id="ARBA00022980"/>
    </source>
</evidence>
<name>A0A6A6U5Y4_9PEZI</name>
<dbReference type="InterPro" id="IPR013025">
    <property type="entry name" value="Ribosomal_uL23-like"/>
</dbReference>
<sequence length="306" mass="35342">MVQARKAVLGFTERLRQLKAQEETKSKPTTSDENTGLDIQNKAIKESTDELRVKTQSRENEDVDSQNAAMEPPDDANAEEAAHEITKQALPSNMARPVLLARAKEEGVAHFPVGHKEIHLPDVKVILLRTPELHPRFAKFEVPLTFTKLDLRDFLWHGYQVRALNVRSWVFQRPVQLLRPGLDKKLGIQGDHNKWGRKQALKYMIIEMDEPFIWPEMPEDMTLFDKEHADDRMVQPKWTDDGKVDWVRGSNAIQGLKEKREDLAEQAQKLLSGRARRNPNLARQIPLLKYSEYTHLHRKLDQTALD</sequence>
<dbReference type="GO" id="GO:0032543">
    <property type="term" value="P:mitochondrial translation"/>
    <property type="evidence" value="ECO:0007669"/>
    <property type="project" value="TreeGrafter"/>
</dbReference>
<feature type="compositionally biased region" description="Basic and acidic residues" evidence="5">
    <location>
        <begin position="43"/>
        <end position="60"/>
    </location>
</feature>
<dbReference type="InterPro" id="IPR012677">
    <property type="entry name" value="Nucleotide-bd_a/b_plait_sf"/>
</dbReference>
<reference evidence="6" key="1">
    <citation type="journal article" date="2020" name="Stud. Mycol.">
        <title>101 Dothideomycetes genomes: a test case for predicting lifestyles and emergence of pathogens.</title>
        <authorList>
            <person name="Haridas S."/>
            <person name="Albert R."/>
            <person name="Binder M."/>
            <person name="Bloem J."/>
            <person name="Labutti K."/>
            <person name="Salamov A."/>
            <person name="Andreopoulos B."/>
            <person name="Baker S."/>
            <person name="Barry K."/>
            <person name="Bills G."/>
            <person name="Bluhm B."/>
            <person name="Cannon C."/>
            <person name="Castanera R."/>
            <person name="Culley D."/>
            <person name="Daum C."/>
            <person name="Ezra D."/>
            <person name="Gonzalez J."/>
            <person name="Henrissat B."/>
            <person name="Kuo A."/>
            <person name="Liang C."/>
            <person name="Lipzen A."/>
            <person name="Lutzoni F."/>
            <person name="Magnuson J."/>
            <person name="Mondo S."/>
            <person name="Nolan M."/>
            <person name="Ohm R."/>
            <person name="Pangilinan J."/>
            <person name="Park H.-J."/>
            <person name="Ramirez L."/>
            <person name="Alfaro M."/>
            <person name="Sun H."/>
            <person name="Tritt A."/>
            <person name="Yoshinaga Y."/>
            <person name="Zwiers L.-H."/>
            <person name="Turgeon B."/>
            <person name="Goodwin S."/>
            <person name="Spatafora J."/>
            <person name="Crous P."/>
            <person name="Grigoriev I."/>
        </authorList>
    </citation>
    <scope>NUCLEOTIDE SEQUENCE</scope>
    <source>
        <strain evidence="6">CBS 115976</strain>
    </source>
</reference>
<dbReference type="SUPFAM" id="SSF54189">
    <property type="entry name" value="Ribosomal proteins S24e, L23 and L15e"/>
    <property type="match status" value="1"/>
</dbReference>
<dbReference type="Proteomes" id="UP000799302">
    <property type="component" value="Unassembled WGS sequence"/>
</dbReference>
<gene>
    <name evidence="6" type="ORF">BT63DRAFT_456995</name>
</gene>
<proteinExistence type="inferred from homology"/>
<dbReference type="PANTHER" id="PTHR12059:SF5">
    <property type="entry name" value="LARGE RIBOSOMAL SUBUNIT PROTEIN UL23M"/>
    <property type="match status" value="1"/>
</dbReference>
<dbReference type="AlphaFoldDB" id="A0A6A6U5Y4"/>
<feature type="compositionally biased region" description="Polar residues" evidence="5">
    <location>
        <begin position="27"/>
        <end position="38"/>
    </location>
</feature>
<organism evidence="6 7">
    <name type="scientific">Microthyrium microscopicum</name>
    <dbReference type="NCBI Taxonomy" id="703497"/>
    <lineage>
        <taxon>Eukaryota</taxon>
        <taxon>Fungi</taxon>
        <taxon>Dikarya</taxon>
        <taxon>Ascomycota</taxon>
        <taxon>Pezizomycotina</taxon>
        <taxon>Dothideomycetes</taxon>
        <taxon>Dothideomycetes incertae sedis</taxon>
        <taxon>Microthyriales</taxon>
        <taxon>Microthyriaceae</taxon>
        <taxon>Microthyrium</taxon>
    </lineage>
</organism>
<protein>
    <recommendedName>
        <fullName evidence="4">Large ribosomal subunit protein uL23m</fullName>
    </recommendedName>
</protein>
<keyword evidence="3" id="KW-0687">Ribonucleoprotein</keyword>
<dbReference type="GO" id="GO:0003735">
    <property type="term" value="F:structural constituent of ribosome"/>
    <property type="evidence" value="ECO:0007669"/>
    <property type="project" value="InterPro"/>
</dbReference>
<dbReference type="GO" id="GO:0005762">
    <property type="term" value="C:mitochondrial large ribosomal subunit"/>
    <property type="evidence" value="ECO:0007669"/>
    <property type="project" value="TreeGrafter"/>
</dbReference>
<dbReference type="OrthoDB" id="275582at2759"/>
<dbReference type="EMBL" id="MU004237">
    <property type="protein sequence ID" value="KAF2667695.1"/>
    <property type="molecule type" value="Genomic_DNA"/>
</dbReference>
<keyword evidence="2" id="KW-0689">Ribosomal protein</keyword>